<dbReference type="SUPFAM" id="SSF109604">
    <property type="entry name" value="HD-domain/PDEase-like"/>
    <property type="match status" value="1"/>
</dbReference>
<dbReference type="SUPFAM" id="SSF111126">
    <property type="entry name" value="Ligand-binding domain in the NO signalling and Golgi transport"/>
    <property type="match status" value="1"/>
</dbReference>
<protein>
    <recommendedName>
        <fullName evidence="2">HD-GYP domain-containing protein</fullName>
    </recommendedName>
</protein>
<dbReference type="PANTHER" id="PTHR43155">
    <property type="entry name" value="CYCLIC DI-GMP PHOSPHODIESTERASE PA4108-RELATED"/>
    <property type="match status" value="1"/>
</dbReference>
<dbReference type="Pfam" id="PF13487">
    <property type="entry name" value="HD_5"/>
    <property type="match status" value="1"/>
</dbReference>
<proteinExistence type="predicted"/>
<dbReference type="PROSITE" id="PS51832">
    <property type="entry name" value="HD_GYP"/>
    <property type="match status" value="1"/>
</dbReference>
<dbReference type="SUPFAM" id="SSF55781">
    <property type="entry name" value="GAF domain-like"/>
    <property type="match status" value="1"/>
</dbReference>
<evidence type="ECO:0000313" key="4">
    <source>
        <dbReference type="Proteomes" id="UP001366166"/>
    </source>
</evidence>
<keyword evidence="1" id="KW-0175">Coiled coil</keyword>
<feature type="domain" description="HD-GYP" evidence="2">
    <location>
        <begin position="414"/>
        <end position="609"/>
    </location>
</feature>
<sequence>MHWDVERHNSCINTRAIIDYVERHYGSPHLLLRGLEEELGDVDDPLAFLRDSHNWVSAGVVTRMYANARELTGDPRVAYQIGFESVTHQRLGYIQQILLRAWGSPKVAVRRLETINQKFNRTKDLELVSATSDQGLVRLHWHEGLDLTEDFCLVNQGIYSAIPTIWGLPPSRVEETACYFEGDEYCEYRVRWRNPTLVQRVRMLIQNQRSLLGESLAEIEHDKQLLEHKYSEVQTLNQQLMRKIEQILTIQQASAAILSELDYGKLIPNVLSMFLKTIGYKRAMIMLVDGVNQKLRYEAGVGMDPSDLAPMDGYSVSIDRTSNLLARVAQSGQPLITQDAASLNLNPKNLIIRKYQPQAIVILPLTAQGGVIGILAADRPQGSATVTGADRDYLEVFANQVALAIENARMYRDLKESFLSTVKSLAQALEAKDSYTRGHSERVTTYAVRLATRLKMAEKEVDMLKRLGMLHDVGKIAIDRQILNKPSQLSSEDRELVRQHPSWGQSIIQPLKLSQAEISIVRHHHERWDGLGYPDGLSGEGIPLPARVISVADSFDAMTSDRPYRNAMGLRDALAELERGSGNQFDPQVAEAFVALVREGFLDDVLPRVRPASRLRHLVLAKP</sequence>
<dbReference type="Pfam" id="PF01590">
    <property type="entry name" value="GAF"/>
    <property type="match status" value="1"/>
</dbReference>
<dbReference type="InterPro" id="IPR029016">
    <property type="entry name" value="GAF-like_dom_sf"/>
</dbReference>
<dbReference type="InterPro" id="IPR003607">
    <property type="entry name" value="HD/PDEase_dom"/>
</dbReference>
<dbReference type="Proteomes" id="UP001366166">
    <property type="component" value="Chromosome"/>
</dbReference>
<dbReference type="KEGG" id="dmp:FAK_07540"/>
<evidence type="ECO:0000259" key="2">
    <source>
        <dbReference type="PROSITE" id="PS51832"/>
    </source>
</evidence>
<dbReference type="InterPro" id="IPR037522">
    <property type="entry name" value="HD_GYP_dom"/>
</dbReference>
<dbReference type="EMBL" id="AP028679">
    <property type="protein sequence ID" value="BEQ13688.1"/>
    <property type="molecule type" value="Genomic_DNA"/>
</dbReference>
<organism evidence="3 4">
    <name type="scientific">Desulfoferula mesophila</name>
    <dbReference type="NCBI Taxonomy" id="3058419"/>
    <lineage>
        <taxon>Bacteria</taxon>
        <taxon>Pseudomonadati</taxon>
        <taxon>Thermodesulfobacteriota</taxon>
        <taxon>Desulfarculia</taxon>
        <taxon>Desulfarculales</taxon>
        <taxon>Desulfarculaceae</taxon>
        <taxon>Desulfoferula</taxon>
    </lineage>
</organism>
<evidence type="ECO:0000313" key="3">
    <source>
        <dbReference type="EMBL" id="BEQ13688.1"/>
    </source>
</evidence>
<accession>A0AAU9E998</accession>
<dbReference type="InterPro" id="IPR024096">
    <property type="entry name" value="NO_sig/Golgi_transp_ligand-bd"/>
</dbReference>
<evidence type="ECO:0000256" key="1">
    <source>
        <dbReference type="SAM" id="Coils"/>
    </source>
</evidence>
<dbReference type="Gene3D" id="1.10.3210.10">
    <property type="entry name" value="Hypothetical protein af1432"/>
    <property type="match status" value="1"/>
</dbReference>
<dbReference type="CDD" id="cd00077">
    <property type="entry name" value="HDc"/>
    <property type="match status" value="1"/>
</dbReference>
<feature type="coiled-coil region" evidence="1">
    <location>
        <begin position="216"/>
        <end position="243"/>
    </location>
</feature>
<dbReference type="SMART" id="SM00065">
    <property type="entry name" value="GAF"/>
    <property type="match status" value="1"/>
</dbReference>
<reference evidence="4" key="1">
    <citation type="journal article" date="2023" name="Arch. Microbiol.">
        <title>Desulfoferula mesophilus gen. nov. sp. nov., a mesophilic sulfate-reducing bacterium isolated from a brackish lake sediment.</title>
        <authorList>
            <person name="Watanabe T."/>
            <person name="Yabe T."/>
            <person name="Tsuji J.M."/>
            <person name="Fukui M."/>
        </authorList>
    </citation>
    <scope>NUCLEOTIDE SEQUENCE [LARGE SCALE GENOMIC DNA]</scope>
    <source>
        <strain evidence="4">12FAK</strain>
    </source>
</reference>
<dbReference type="SMART" id="SM00471">
    <property type="entry name" value="HDc"/>
    <property type="match status" value="1"/>
</dbReference>
<dbReference type="PANTHER" id="PTHR43155:SF2">
    <property type="entry name" value="CYCLIC DI-GMP PHOSPHODIESTERASE PA4108"/>
    <property type="match status" value="1"/>
</dbReference>
<dbReference type="AlphaFoldDB" id="A0AAU9E998"/>
<dbReference type="InterPro" id="IPR003018">
    <property type="entry name" value="GAF"/>
</dbReference>
<dbReference type="Gene3D" id="3.30.450.40">
    <property type="match status" value="1"/>
</dbReference>
<name>A0AAU9E998_9BACT</name>
<keyword evidence="4" id="KW-1185">Reference proteome</keyword>
<gene>
    <name evidence="3" type="ORF">FAK_07540</name>
</gene>